<organism evidence="2 3">
    <name type="scientific">Sulfuriferula multivorans</name>
    <dbReference type="NCBI Taxonomy" id="1559896"/>
    <lineage>
        <taxon>Bacteria</taxon>
        <taxon>Pseudomonadati</taxon>
        <taxon>Pseudomonadota</taxon>
        <taxon>Betaproteobacteria</taxon>
        <taxon>Nitrosomonadales</taxon>
        <taxon>Sulfuricellaceae</taxon>
        <taxon>Sulfuriferula</taxon>
    </lineage>
</organism>
<proteinExistence type="predicted"/>
<dbReference type="AlphaFoldDB" id="A0A401JCS3"/>
<evidence type="ECO:0000313" key="2">
    <source>
        <dbReference type="EMBL" id="GBL45472.1"/>
    </source>
</evidence>
<keyword evidence="3" id="KW-1185">Reference proteome</keyword>
<dbReference type="RefSeq" id="WP_124704297.1">
    <property type="nucleotide sequence ID" value="NZ_BGOW01000011.1"/>
</dbReference>
<keyword evidence="1" id="KW-0732">Signal</keyword>
<comment type="caution">
    <text evidence="2">The sequence shown here is derived from an EMBL/GenBank/DDBJ whole genome shotgun (WGS) entry which is preliminary data.</text>
</comment>
<sequence length="243" mass="26753">MKIHFSILPAAAMLLVTNVLAQPAAGGGEPSLAFKLTPAFYRISDGNNAADLNLRADYGDNVGWIGYYRDRLGFQQARAGYERHVDLDAARLVLSVQVASHGFLGGSANAEIGGDTFAIVGFGRTNLRDYYNLNFDPNDAITLGIGTRAISNTVLSLFMVKDDRLGTGQRVTHLIARRRFAEKQRFTIDLSYKSGRNTAGDDVEGSGIAVTYDYAPWFVRVAYDPYVNFSANRMTLFALCRRF</sequence>
<feature type="signal peptide" evidence="1">
    <location>
        <begin position="1"/>
        <end position="21"/>
    </location>
</feature>
<evidence type="ECO:0000256" key="1">
    <source>
        <dbReference type="SAM" id="SignalP"/>
    </source>
</evidence>
<protein>
    <submittedName>
        <fullName evidence="2">Uncharacterized protein</fullName>
    </submittedName>
</protein>
<dbReference type="OrthoDB" id="8854613at2"/>
<dbReference type="EMBL" id="BGOW01000011">
    <property type="protein sequence ID" value="GBL45472.1"/>
    <property type="molecule type" value="Genomic_DNA"/>
</dbReference>
<feature type="chain" id="PRO_5019054478" evidence="1">
    <location>
        <begin position="22"/>
        <end position="243"/>
    </location>
</feature>
<evidence type="ECO:0000313" key="3">
    <source>
        <dbReference type="Proteomes" id="UP000286806"/>
    </source>
</evidence>
<name>A0A401JCS3_9PROT</name>
<accession>A0A401JCS3</accession>
<gene>
    <name evidence="2" type="ORF">SFMTTN_1281</name>
</gene>
<dbReference type="Proteomes" id="UP000286806">
    <property type="component" value="Unassembled WGS sequence"/>
</dbReference>
<reference evidence="2 3" key="1">
    <citation type="journal article" date="2019" name="Front. Microbiol.">
        <title>Genomes of Neutrophilic Sulfur-Oxidizing Chemolithoautotrophs Representing 9 Proteobacterial Species From 8 Genera.</title>
        <authorList>
            <person name="Watanabe T."/>
            <person name="Kojima H."/>
            <person name="Umezawa K."/>
            <person name="Hori C."/>
            <person name="Takasuka T.E."/>
            <person name="Kato Y."/>
            <person name="Fukui M."/>
        </authorList>
    </citation>
    <scope>NUCLEOTIDE SEQUENCE [LARGE SCALE GENOMIC DNA]</scope>
    <source>
        <strain evidence="2 3">TTN</strain>
    </source>
</reference>